<evidence type="ECO:0000256" key="2">
    <source>
        <dbReference type="ARBA" id="ARBA00048655"/>
    </source>
</evidence>
<dbReference type="PANTHER" id="PTHR12149:SF8">
    <property type="entry name" value="PROTEIN-RIBULOSAMINE 3-KINASE"/>
    <property type="match status" value="1"/>
</dbReference>
<dbReference type="GO" id="GO:0102193">
    <property type="term" value="F:protein-ribulosamine 3-kinase activity"/>
    <property type="evidence" value="ECO:0007669"/>
    <property type="project" value="UniProtKB-EC"/>
</dbReference>
<evidence type="ECO:0000313" key="4">
    <source>
        <dbReference type="Proteomes" id="UP000319160"/>
    </source>
</evidence>
<protein>
    <recommendedName>
        <fullName evidence="1">protein-ribulosamine 3-kinase</fullName>
        <ecNumber evidence="1">2.7.1.172</ecNumber>
    </recommendedName>
</protein>
<sequence length="615" mass="67798">MASKIDPAITEALGLDPNTTKLTSHGGSGFASTFKLSSTANGKEMNYFVKTGSGSDAALMFKGEHESLNAISKIVPSLCPRSYAHGAFKNSQNKHFMVTDFLDLNSSAPGGSGKTLARKLAQLHTTPAPIPEGFDKPMYGFPVTTCCGSSPQNNTWKESWADFYANNRLRTILNDGIKKNGADIELSKAVEKTADVIVPRLLGDDHLKGVQPVAIHGDLWSGNHGRGRIAGKGGAEDVVFDPSCVYGHSEYELGIMKMFGGFGSTFWKEYESLVPKAEPKEEWDDRVALYELYHHLNHWALFGGSYRSGAMSIMKRLHSNLGHDQCPLAIIVGISGPSSSGKTTLARLLRDVFPHTFILHEDDFYRPETELPSKDGLLDWDCAEAINFDEMARALEHIRAEGTFPPFVDSMEDQNTVGKCPVPESAISAAKSRVEAWLAPGHAGHAIFSNPDLRLCILDGFLLFGPDPPLRRITDELLDVKLFLTVSRQKATARREARDGYVTLEGFWTDPPGYVDKIVWPNYAESHAWLFEDGDVEKRLRRDVLSEKNILALPEVISQSGEESGGEKEGKGLDADMQVTFEWAVETLMRKLEDITNKRFKELCAISATVHQVGF</sequence>
<dbReference type="OrthoDB" id="5772781at2759"/>
<evidence type="ECO:0000256" key="1">
    <source>
        <dbReference type="ARBA" id="ARBA00011961"/>
    </source>
</evidence>
<gene>
    <name evidence="3" type="ORF">FHL15_001703</name>
</gene>
<evidence type="ECO:0000313" key="3">
    <source>
        <dbReference type="EMBL" id="TRX97425.1"/>
    </source>
</evidence>
<comment type="catalytic activity">
    <reaction evidence="2">
        <text>N(6)-D-ribulosyl-L-lysyl-[protein] + ATP = N(6)-(3-O-phospho-D-ribulosyl)-L-lysyl-[protein] + ADP + H(+)</text>
        <dbReference type="Rhea" id="RHEA:48432"/>
        <dbReference type="Rhea" id="RHEA-COMP:12103"/>
        <dbReference type="Rhea" id="RHEA-COMP:12104"/>
        <dbReference type="ChEBI" id="CHEBI:15378"/>
        <dbReference type="ChEBI" id="CHEBI:30616"/>
        <dbReference type="ChEBI" id="CHEBI:90418"/>
        <dbReference type="ChEBI" id="CHEBI:90420"/>
        <dbReference type="ChEBI" id="CHEBI:456216"/>
        <dbReference type="EC" id="2.7.1.172"/>
    </reaction>
    <physiologicalReaction direction="left-to-right" evidence="2">
        <dbReference type="Rhea" id="RHEA:48433"/>
    </physiologicalReaction>
</comment>
<dbReference type="PRINTS" id="PR00988">
    <property type="entry name" value="URIDINKINASE"/>
</dbReference>
<dbReference type="AlphaFoldDB" id="A0A553IB58"/>
<name>A0A553IB58_9PEZI</name>
<dbReference type="Pfam" id="PF03881">
    <property type="entry name" value="Fructosamin_kin"/>
    <property type="match status" value="1"/>
</dbReference>
<dbReference type="FunFam" id="3.90.1200.10:FF:000018">
    <property type="entry name" value="Fructosamine-3-kinase, putative"/>
    <property type="match status" value="1"/>
</dbReference>
<accession>A0A553IB58</accession>
<dbReference type="Gene3D" id="3.40.50.300">
    <property type="entry name" value="P-loop containing nucleotide triphosphate hydrolases"/>
    <property type="match status" value="1"/>
</dbReference>
<dbReference type="PANTHER" id="PTHR12149">
    <property type="entry name" value="FRUCTOSAMINE 3 KINASE-RELATED PROTEIN"/>
    <property type="match status" value="1"/>
</dbReference>
<dbReference type="SUPFAM" id="SSF56112">
    <property type="entry name" value="Protein kinase-like (PK-like)"/>
    <property type="match status" value="1"/>
</dbReference>
<dbReference type="STRING" id="2512241.A0A553IB58"/>
<dbReference type="Proteomes" id="UP000319160">
    <property type="component" value="Unassembled WGS sequence"/>
</dbReference>
<dbReference type="CDD" id="cd02024">
    <property type="entry name" value="NRK1"/>
    <property type="match status" value="1"/>
</dbReference>
<reference evidence="4" key="1">
    <citation type="submission" date="2019-06" db="EMBL/GenBank/DDBJ databases">
        <title>Draft genome sequence of the griseofulvin-producing fungus Xylaria cubensis strain G536.</title>
        <authorList>
            <person name="Mead M.E."/>
            <person name="Raja H.A."/>
            <person name="Steenwyk J.L."/>
            <person name="Knowles S.L."/>
            <person name="Oberlies N.H."/>
            <person name="Rokas A."/>
        </authorList>
    </citation>
    <scope>NUCLEOTIDE SEQUENCE [LARGE SCALE GENOMIC DNA]</scope>
    <source>
        <strain evidence="4">G536</strain>
    </source>
</reference>
<dbReference type="InterPro" id="IPR011009">
    <property type="entry name" value="Kinase-like_dom_sf"/>
</dbReference>
<dbReference type="SUPFAM" id="SSF52540">
    <property type="entry name" value="P-loop containing nucleoside triphosphate hydrolases"/>
    <property type="match status" value="1"/>
</dbReference>
<dbReference type="EC" id="2.7.1.172" evidence="1"/>
<keyword evidence="4" id="KW-1185">Reference proteome</keyword>
<dbReference type="EMBL" id="VFLP01000006">
    <property type="protein sequence ID" value="TRX97425.1"/>
    <property type="molecule type" value="Genomic_DNA"/>
</dbReference>
<dbReference type="Gene3D" id="3.90.1200.10">
    <property type="match status" value="1"/>
</dbReference>
<dbReference type="InterPro" id="IPR016477">
    <property type="entry name" value="Fructo-/Ketosamine-3-kinase"/>
</dbReference>
<organism evidence="3 4">
    <name type="scientific">Xylaria flabelliformis</name>
    <dbReference type="NCBI Taxonomy" id="2512241"/>
    <lineage>
        <taxon>Eukaryota</taxon>
        <taxon>Fungi</taxon>
        <taxon>Dikarya</taxon>
        <taxon>Ascomycota</taxon>
        <taxon>Pezizomycotina</taxon>
        <taxon>Sordariomycetes</taxon>
        <taxon>Xylariomycetidae</taxon>
        <taxon>Xylariales</taxon>
        <taxon>Xylariaceae</taxon>
        <taxon>Xylaria</taxon>
    </lineage>
</organism>
<proteinExistence type="predicted"/>
<dbReference type="InterPro" id="IPR027417">
    <property type="entry name" value="P-loop_NTPase"/>
</dbReference>
<comment type="caution">
    <text evidence="3">The sequence shown here is derived from an EMBL/GenBank/DDBJ whole genome shotgun (WGS) entry which is preliminary data.</text>
</comment>